<keyword evidence="1" id="KW-1133">Transmembrane helix</keyword>
<keyword evidence="1" id="KW-0472">Membrane</keyword>
<evidence type="ECO:0000256" key="1">
    <source>
        <dbReference type="SAM" id="Phobius"/>
    </source>
</evidence>
<feature type="transmembrane region" description="Helical" evidence="1">
    <location>
        <begin position="7"/>
        <end position="26"/>
    </location>
</feature>
<sequence>MKIKLNIGSLAIILGVLILSLELYGLKFIQLMELQFTGSCPTNSFNYINTELGIAIVLPILIIGYGIMLIVKKDIGE</sequence>
<evidence type="ECO:0000313" key="2">
    <source>
        <dbReference type="EMBL" id="CEI72569.1"/>
    </source>
</evidence>
<proteinExistence type="predicted"/>
<name>A0A2P2BQE8_9FIRM</name>
<accession>A0A2P2BQE8</accession>
<dbReference type="EMBL" id="LN650648">
    <property type="protein sequence ID" value="CEI72569.1"/>
    <property type="molecule type" value="Genomic_DNA"/>
</dbReference>
<dbReference type="RefSeq" id="WP_166505198.1">
    <property type="nucleotide sequence ID" value="NZ_LN650648.1"/>
</dbReference>
<organism evidence="2 3">
    <name type="scientific">Romboutsia hominis</name>
    <dbReference type="NCBI Taxonomy" id="1507512"/>
    <lineage>
        <taxon>Bacteria</taxon>
        <taxon>Bacillati</taxon>
        <taxon>Bacillota</taxon>
        <taxon>Clostridia</taxon>
        <taxon>Peptostreptococcales</taxon>
        <taxon>Peptostreptococcaceae</taxon>
        <taxon>Romboutsia</taxon>
    </lineage>
</organism>
<protein>
    <submittedName>
        <fullName evidence="2">Uncharacterized protein</fullName>
    </submittedName>
</protein>
<feature type="transmembrane region" description="Helical" evidence="1">
    <location>
        <begin position="52"/>
        <end position="71"/>
    </location>
</feature>
<keyword evidence="1" id="KW-0812">Transmembrane</keyword>
<dbReference type="KEGG" id="rhom:FRIFI_1029"/>
<reference evidence="2 3" key="1">
    <citation type="submission" date="2014-09" db="EMBL/GenBank/DDBJ databases">
        <authorList>
            <person name="Hornung B.V."/>
        </authorList>
    </citation>
    <scope>NUCLEOTIDE SEQUENCE [LARGE SCALE GENOMIC DNA]</scope>
    <source>
        <strain evidence="2 3">FRIFI</strain>
    </source>
</reference>
<dbReference type="AlphaFoldDB" id="A0A2P2BQE8"/>
<gene>
    <name evidence="2" type="ORF">FRIFI_1029</name>
</gene>
<dbReference type="Proteomes" id="UP000245695">
    <property type="component" value="Chromosome 1"/>
</dbReference>
<evidence type="ECO:0000313" key="3">
    <source>
        <dbReference type="Proteomes" id="UP000245695"/>
    </source>
</evidence>
<keyword evidence="3" id="KW-1185">Reference proteome</keyword>